<evidence type="ECO:0000256" key="2">
    <source>
        <dbReference type="SAM" id="Phobius"/>
    </source>
</evidence>
<evidence type="ECO:0000313" key="4">
    <source>
        <dbReference type="Proteomes" id="UP000451860"/>
    </source>
</evidence>
<feature type="region of interest" description="Disordered" evidence="1">
    <location>
        <begin position="411"/>
        <end position="442"/>
    </location>
</feature>
<keyword evidence="2" id="KW-0472">Membrane</keyword>
<feature type="transmembrane region" description="Helical" evidence="2">
    <location>
        <begin position="227"/>
        <end position="245"/>
    </location>
</feature>
<dbReference type="SUPFAM" id="SSF103473">
    <property type="entry name" value="MFS general substrate transporter"/>
    <property type="match status" value="1"/>
</dbReference>
<name>A0A7J5UJF7_9MICO</name>
<feature type="transmembrane region" description="Helical" evidence="2">
    <location>
        <begin position="381"/>
        <end position="402"/>
    </location>
</feature>
<dbReference type="Proteomes" id="UP000451860">
    <property type="component" value="Unassembled WGS sequence"/>
</dbReference>
<dbReference type="EMBL" id="WHJE01000175">
    <property type="protein sequence ID" value="KAE8762420.1"/>
    <property type="molecule type" value="Genomic_DNA"/>
</dbReference>
<sequence length="442" mass="44286">MALTASSARRRFLVLTALRWLPVGLVIPVVVLLPLDRGLTLAEVGLATALQGLVVLALELPTGGLADTLGRRAVLLLAAVVGVGAMALYLAADSLAAFAVVYALKGVFRALDSGPLEAWYVDAALAADPRAAIERGLSAHSAVLGVAIAGGALAGGGLVAWAPVPGLDALATPVAAALVLQVAGLAAIAALMVEPRRAGGARAAWRAAAGTPRAIADGVGLLRRNRVLLALVAVELSWGFGMVAFEQLTPVRLLEILGDPDAAAALVGPASSAAWLASAAGAALVPLVGSRLGLARFAALTRLLQAATVVGIGLFGGVVGVVTAYLACYVVHGAANPAHMALLHRQVDGPRRATVVSLNSMVAQPAGALGAVALTALADTASVAVAVCLGAVVLALAAPLYLPAWRQERAERARARAPEQPGSMDAATGPHEPEPGNEVPGA</sequence>
<dbReference type="InterPro" id="IPR036259">
    <property type="entry name" value="MFS_trans_sf"/>
</dbReference>
<feature type="transmembrane region" description="Helical" evidence="2">
    <location>
        <begin position="306"/>
        <end position="332"/>
    </location>
</feature>
<evidence type="ECO:0000256" key="1">
    <source>
        <dbReference type="SAM" id="MobiDB-lite"/>
    </source>
</evidence>
<keyword evidence="4" id="KW-1185">Reference proteome</keyword>
<keyword evidence="2" id="KW-1133">Transmembrane helix</keyword>
<feature type="transmembrane region" description="Helical" evidence="2">
    <location>
        <begin position="12"/>
        <end position="33"/>
    </location>
</feature>
<dbReference type="InterPro" id="IPR011701">
    <property type="entry name" value="MFS"/>
</dbReference>
<dbReference type="PANTHER" id="PTHR23530">
    <property type="entry name" value="TRANSPORT PROTEIN-RELATED"/>
    <property type="match status" value="1"/>
</dbReference>
<gene>
    <name evidence="3" type="ORF">GB883_19475</name>
</gene>
<dbReference type="GO" id="GO:0022857">
    <property type="term" value="F:transmembrane transporter activity"/>
    <property type="evidence" value="ECO:0007669"/>
    <property type="project" value="InterPro"/>
</dbReference>
<feature type="transmembrane region" description="Helical" evidence="2">
    <location>
        <begin position="73"/>
        <end position="92"/>
    </location>
</feature>
<dbReference type="InterPro" id="IPR053160">
    <property type="entry name" value="MFS_DHA3_Transporter"/>
</dbReference>
<comment type="caution">
    <text evidence="3">The sequence shown here is derived from an EMBL/GenBank/DDBJ whole genome shotgun (WGS) entry which is preliminary data.</text>
</comment>
<dbReference type="Pfam" id="PF07690">
    <property type="entry name" value="MFS_1"/>
    <property type="match status" value="1"/>
</dbReference>
<accession>A0A7J5UJF7</accession>
<reference evidence="3 4" key="1">
    <citation type="submission" date="2019-10" db="EMBL/GenBank/DDBJ databases">
        <title>Georgenia wutianyii sp. nov. and Georgenia yuyongxinii sp. nov. isolated from plateau pika (Ochotona curzoniae) in the Qinghai-Tibet plateau of China.</title>
        <authorList>
            <person name="Tian Z."/>
        </authorList>
    </citation>
    <scope>NUCLEOTIDE SEQUENCE [LARGE SCALE GENOMIC DNA]</scope>
    <source>
        <strain evidence="3 4">DSM 21501</strain>
    </source>
</reference>
<evidence type="ECO:0000313" key="3">
    <source>
        <dbReference type="EMBL" id="KAE8762420.1"/>
    </source>
</evidence>
<dbReference type="AlphaFoldDB" id="A0A7J5UJF7"/>
<proteinExistence type="predicted"/>
<organism evidence="3 4">
    <name type="scientific">Georgenia thermotolerans</name>
    <dbReference type="NCBI Taxonomy" id="527326"/>
    <lineage>
        <taxon>Bacteria</taxon>
        <taxon>Bacillati</taxon>
        <taxon>Actinomycetota</taxon>
        <taxon>Actinomycetes</taxon>
        <taxon>Micrococcales</taxon>
        <taxon>Bogoriellaceae</taxon>
        <taxon>Georgenia</taxon>
    </lineage>
</organism>
<protein>
    <submittedName>
        <fullName evidence="3">MFS transporter</fullName>
    </submittedName>
</protein>
<dbReference type="Gene3D" id="1.20.1250.20">
    <property type="entry name" value="MFS general substrate transporter like domains"/>
    <property type="match status" value="1"/>
</dbReference>
<feature type="transmembrane region" description="Helical" evidence="2">
    <location>
        <begin position="142"/>
        <end position="164"/>
    </location>
</feature>
<dbReference type="OrthoDB" id="3513479at2"/>
<feature type="transmembrane region" description="Helical" evidence="2">
    <location>
        <begin position="273"/>
        <end position="294"/>
    </location>
</feature>
<feature type="transmembrane region" description="Helical" evidence="2">
    <location>
        <begin position="170"/>
        <end position="193"/>
    </location>
</feature>
<keyword evidence="2" id="KW-0812">Transmembrane</keyword>
<dbReference type="PANTHER" id="PTHR23530:SF1">
    <property type="entry name" value="PERMEASE, MAJOR FACILITATOR SUPERFAMILY-RELATED"/>
    <property type="match status" value="1"/>
</dbReference>